<dbReference type="EMBL" id="CH474063">
    <property type="protein sequence ID" value="EDL86358.1"/>
    <property type="molecule type" value="Genomic_DNA"/>
</dbReference>
<reference evidence="2 3" key="1">
    <citation type="submission" date="2005-09" db="EMBL/GenBank/DDBJ databases">
        <authorList>
            <person name="Mural R.J."/>
            <person name="Li P.W."/>
            <person name="Adams M.D."/>
            <person name="Amanatides P.G."/>
            <person name="Baden-Tillson H."/>
            <person name="Barnstead M."/>
            <person name="Chin S.H."/>
            <person name="Dew I."/>
            <person name="Evans C.A."/>
            <person name="Ferriera S."/>
            <person name="Flanigan M."/>
            <person name="Fosler C."/>
            <person name="Glodek A."/>
            <person name="Gu Z."/>
            <person name="Holt R.A."/>
            <person name="Jennings D."/>
            <person name="Kraft C.L."/>
            <person name="Lu F."/>
            <person name="Nguyen T."/>
            <person name="Nusskern D.R."/>
            <person name="Pfannkoch C.M."/>
            <person name="Sitter C."/>
            <person name="Sutton G.G."/>
            <person name="Venter J.C."/>
            <person name="Wang Z."/>
            <person name="Woodage T."/>
            <person name="Zheng X.H."/>
            <person name="Zhong F."/>
        </authorList>
    </citation>
    <scope>NUCLEOTIDE SEQUENCE [LARGE SCALE GENOMIC DNA]</scope>
    <source>
        <strain>BN</strain>
        <strain evidence="3">Sprague-Dawley</strain>
    </source>
</reference>
<evidence type="ECO:0000313" key="2">
    <source>
        <dbReference type="EMBL" id="EDL86358.1"/>
    </source>
</evidence>
<name>A6KL62_RAT</name>
<keyword evidence="1" id="KW-1133">Transmembrane helix</keyword>
<feature type="transmembrane region" description="Helical" evidence="1">
    <location>
        <begin position="40"/>
        <end position="63"/>
    </location>
</feature>
<keyword evidence="1" id="KW-0472">Membrane</keyword>
<accession>A6KL62</accession>
<dbReference type="AlphaFoldDB" id="A6KL62"/>
<sequence>MGNEQHSKKLKRTQNNLVLVCNSLTLHNREGWSFSFIESLTGAVLMFLVLLLCLFIYVILWFFSGNFS</sequence>
<keyword evidence="1" id="KW-0812">Transmembrane</keyword>
<evidence type="ECO:0000256" key="1">
    <source>
        <dbReference type="SAM" id="Phobius"/>
    </source>
</evidence>
<organism evidence="2 3">
    <name type="scientific">Rattus norvegicus</name>
    <name type="common">Rat</name>
    <dbReference type="NCBI Taxonomy" id="10116"/>
    <lineage>
        <taxon>Eukaryota</taxon>
        <taxon>Metazoa</taxon>
        <taxon>Chordata</taxon>
        <taxon>Craniata</taxon>
        <taxon>Vertebrata</taxon>
        <taxon>Euteleostomi</taxon>
        <taxon>Mammalia</taxon>
        <taxon>Eutheria</taxon>
        <taxon>Euarchontoglires</taxon>
        <taxon>Glires</taxon>
        <taxon>Rodentia</taxon>
        <taxon>Myomorpha</taxon>
        <taxon>Muroidea</taxon>
        <taxon>Muridae</taxon>
        <taxon>Murinae</taxon>
        <taxon>Rattus</taxon>
    </lineage>
</organism>
<protein>
    <submittedName>
        <fullName evidence="2">RCG38920</fullName>
    </submittedName>
</protein>
<gene>
    <name evidence="2" type="ORF">rCG_38920</name>
</gene>
<evidence type="ECO:0000313" key="3">
    <source>
        <dbReference type="Proteomes" id="UP000234681"/>
    </source>
</evidence>
<proteinExistence type="predicted"/>
<dbReference type="Proteomes" id="UP000234681">
    <property type="component" value="Chromosome X"/>
</dbReference>